<protein>
    <recommendedName>
        <fullName evidence="5">Cell division protein SepF</fullName>
    </recommendedName>
</protein>
<evidence type="ECO:0000313" key="8">
    <source>
        <dbReference type="Proteomes" id="UP001500880"/>
    </source>
</evidence>
<evidence type="ECO:0000256" key="6">
    <source>
        <dbReference type="SAM" id="MobiDB-lite"/>
    </source>
</evidence>
<dbReference type="InterPro" id="IPR038594">
    <property type="entry name" value="SepF-like_sf"/>
</dbReference>
<dbReference type="HAMAP" id="MF_01197">
    <property type="entry name" value="SepF"/>
    <property type="match status" value="1"/>
</dbReference>
<evidence type="ECO:0000313" key="7">
    <source>
        <dbReference type="EMBL" id="GAA0495122.1"/>
    </source>
</evidence>
<keyword evidence="5" id="KW-0963">Cytoplasm</keyword>
<evidence type="ECO:0000256" key="1">
    <source>
        <dbReference type="ARBA" id="ARBA00022618"/>
    </source>
</evidence>
<accession>A0ABP3LBY3</accession>
<dbReference type="InterPro" id="IPR007561">
    <property type="entry name" value="Cell_div_SepF/SepF-rel"/>
</dbReference>
<dbReference type="Proteomes" id="UP001500880">
    <property type="component" value="Unassembled WGS sequence"/>
</dbReference>
<dbReference type="InterPro" id="IPR023052">
    <property type="entry name" value="Cell_div_SepF"/>
</dbReference>
<dbReference type="GO" id="GO:0051301">
    <property type="term" value="P:cell division"/>
    <property type="evidence" value="ECO:0007669"/>
    <property type="project" value="UniProtKB-KW"/>
</dbReference>
<dbReference type="RefSeq" id="WP_343840952.1">
    <property type="nucleotide sequence ID" value="NZ_BAAADO010000004.1"/>
</dbReference>
<keyword evidence="3 5" id="KW-0131">Cell cycle</keyword>
<evidence type="ECO:0000256" key="4">
    <source>
        <dbReference type="ARBA" id="ARBA00044936"/>
    </source>
</evidence>
<evidence type="ECO:0000256" key="3">
    <source>
        <dbReference type="ARBA" id="ARBA00023306"/>
    </source>
</evidence>
<keyword evidence="2 5" id="KW-0717">Septation</keyword>
<sequence>MSIKNKFKSLFTFEDEYEYIEEETEVPEQPDSPAASRRAQNVVHLESIQSSTSKVVLCEPESYDDCQEIADHLKNRRAVVINLQRTNHQESKRIVDFLSGTVYAIGGIIQKLGQQTFICAPDNIDVSGSITDLMDEDLL</sequence>
<comment type="caution">
    <text evidence="7">The sequence shown here is derived from an EMBL/GenBank/DDBJ whole genome shotgun (WGS) entry which is preliminary data.</text>
</comment>
<comment type="subunit">
    <text evidence="5">Homodimer. Interacts with FtsZ.</text>
</comment>
<dbReference type="PANTHER" id="PTHR35798">
    <property type="entry name" value="CELL DIVISION PROTEIN SEPF"/>
    <property type="match status" value="1"/>
</dbReference>
<organism evidence="7 8">
    <name type="scientific">Salinibacillus aidingensis</name>
    <dbReference type="NCBI Taxonomy" id="237684"/>
    <lineage>
        <taxon>Bacteria</taxon>
        <taxon>Bacillati</taxon>
        <taxon>Bacillota</taxon>
        <taxon>Bacilli</taxon>
        <taxon>Bacillales</taxon>
        <taxon>Bacillaceae</taxon>
        <taxon>Salinibacillus</taxon>
    </lineage>
</organism>
<dbReference type="Pfam" id="PF04472">
    <property type="entry name" value="SepF"/>
    <property type="match status" value="1"/>
</dbReference>
<comment type="subcellular location">
    <subcellularLocation>
        <location evidence="5">Cytoplasm</location>
    </subcellularLocation>
    <text evidence="5">Localizes to the division site, in a FtsZ-dependent manner.</text>
</comment>
<evidence type="ECO:0000256" key="5">
    <source>
        <dbReference type="HAMAP-Rule" id="MF_01197"/>
    </source>
</evidence>
<feature type="region of interest" description="Disordered" evidence="6">
    <location>
        <begin position="21"/>
        <end position="41"/>
    </location>
</feature>
<dbReference type="EMBL" id="BAAADO010000004">
    <property type="protein sequence ID" value="GAA0495122.1"/>
    <property type="molecule type" value="Genomic_DNA"/>
</dbReference>
<proteinExistence type="inferred from homology"/>
<reference evidence="8" key="1">
    <citation type="journal article" date="2019" name="Int. J. Syst. Evol. Microbiol.">
        <title>The Global Catalogue of Microorganisms (GCM) 10K type strain sequencing project: providing services to taxonomists for standard genome sequencing and annotation.</title>
        <authorList>
            <consortium name="The Broad Institute Genomics Platform"/>
            <consortium name="The Broad Institute Genome Sequencing Center for Infectious Disease"/>
            <person name="Wu L."/>
            <person name="Ma J."/>
        </authorList>
    </citation>
    <scope>NUCLEOTIDE SEQUENCE [LARGE SCALE GENOMIC DNA]</scope>
    <source>
        <strain evidence="8">JCM 12389</strain>
    </source>
</reference>
<evidence type="ECO:0000256" key="2">
    <source>
        <dbReference type="ARBA" id="ARBA00023210"/>
    </source>
</evidence>
<comment type="similarity">
    <text evidence="5">Belongs to the SepF family.</text>
</comment>
<dbReference type="PANTHER" id="PTHR35798:SF1">
    <property type="entry name" value="CELL DIVISION PROTEIN SEPF"/>
    <property type="match status" value="1"/>
</dbReference>
<dbReference type="Gene3D" id="3.30.110.150">
    <property type="entry name" value="SepF-like protein"/>
    <property type="match status" value="1"/>
</dbReference>
<keyword evidence="1 5" id="KW-0132">Cell division</keyword>
<gene>
    <name evidence="5 7" type="primary">sepF</name>
    <name evidence="7" type="ORF">GCM10008986_22260</name>
</gene>
<comment type="function">
    <text evidence="4 5">Cell division protein that is part of the divisome complex and is recruited early to the Z-ring. Probably stimulates Z-ring formation, perhaps through the cross-linking of FtsZ protofilaments. Its function overlaps with FtsA.</text>
</comment>
<name>A0ABP3LBY3_9BACI</name>
<keyword evidence="8" id="KW-1185">Reference proteome</keyword>